<protein>
    <recommendedName>
        <fullName evidence="8">Ras family protein</fullName>
    </recommendedName>
</protein>
<evidence type="ECO:0000313" key="7">
    <source>
        <dbReference type="Proteomes" id="UP000008983"/>
    </source>
</evidence>
<dbReference type="InterPro" id="IPR001806">
    <property type="entry name" value="Small_GTPase"/>
</dbReference>
<dbReference type="PROSITE" id="PS51417">
    <property type="entry name" value="ARF"/>
    <property type="match status" value="1"/>
</dbReference>
<dbReference type="GO" id="GO:0003924">
    <property type="term" value="F:GTPase activity"/>
    <property type="evidence" value="ECO:0007669"/>
    <property type="project" value="InterPro"/>
</dbReference>
<dbReference type="PRINTS" id="PR00449">
    <property type="entry name" value="RASTRNSFRMNG"/>
</dbReference>
<dbReference type="RefSeq" id="XP_004039682.1">
    <property type="nucleotide sequence ID" value="XM_004039634.1"/>
</dbReference>
<dbReference type="eggNOG" id="KOG0087">
    <property type="taxonomic scope" value="Eukaryota"/>
</dbReference>
<dbReference type="SUPFAM" id="SSF52540">
    <property type="entry name" value="P-loop containing nucleoside triphosphate hydrolases"/>
    <property type="match status" value="1"/>
</dbReference>
<evidence type="ECO:0000256" key="4">
    <source>
        <dbReference type="ARBA" id="ARBA00023288"/>
    </source>
</evidence>
<dbReference type="PROSITE" id="PS51419">
    <property type="entry name" value="RAB"/>
    <property type="match status" value="1"/>
</dbReference>
<dbReference type="InParanoid" id="G0QK80"/>
<feature type="compositionally biased region" description="Low complexity" evidence="5">
    <location>
        <begin position="308"/>
        <end position="324"/>
    </location>
</feature>
<proteinExistence type="inferred from homology"/>
<dbReference type="SMART" id="SM00176">
    <property type="entry name" value="RAN"/>
    <property type="match status" value="1"/>
</dbReference>
<keyword evidence="4" id="KW-0449">Lipoprotein</keyword>
<dbReference type="GO" id="GO:0005525">
    <property type="term" value="F:GTP binding"/>
    <property type="evidence" value="ECO:0007669"/>
    <property type="project" value="UniProtKB-KW"/>
</dbReference>
<evidence type="ECO:0000256" key="1">
    <source>
        <dbReference type="ARBA" id="ARBA00006270"/>
    </source>
</evidence>
<name>G0QK80_ICHMU</name>
<dbReference type="SMART" id="SM00175">
    <property type="entry name" value="RAB"/>
    <property type="match status" value="1"/>
</dbReference>
<keyword evidence="3" id="KW-0342">GTP-binding</keyword>
<dbReference type="SMART" id="SM00174">
    <property type="entry name" value="RHO"/>
    <property type="match status" value="1"/>
</dbReference>
<dbReference type="FunFam" id="3.40.50.300:FF:001129">
    <property type="entry name" value="ras-related protein Rab-44 isoform X2"/>
    <property type="match status" value="1"/>
</dbReference>
<dbReference type="OMA" id="WIPEIHY"/>
<dbReference type="PROSITE" id="PS51421">
    <property type="entry name" value="RAS"/>
    <property type="match status" value="1"/>
</dbReference>
<dbReference type="PROSITE" id="PS51420">
    <property type="entry name" value="RHO"/>
    <property type="match status" value="1"/>
</dbReference>
<dbReference type="InterPro" id="IPR050209">
    <property type="entry name" value="Rab_GTPases_membrane_traffic"/>
</dbReference>
<evidence type="ECO:0008006" key="8">
    <source>
        <dbReference type="Google" id="ProtNLM"/>
    </source>
</evidence>
<dbReference type="Proteomes" id="UP000008983">
    <property type="component" value="Unassembled WGS sequence"/>
</dbReference>
<dbReference type="SMART" id="SM00177">
    <property type="entry name" value="ARF"/>
    <property type="match status" value="1"/>
</dbReference>
<evidence type="ECO:0000256" key="5">
    <source>
        <dbReference type="SAM" id="MobiDB-lite"/>
    </source>
</evidence>
<dbReference type="NCBIfam" id="TIGR00231">
    <property type="entry name" value="small_GTP"/>
    <property type="match status" value="1"/>
</dbReference>
<dbReference type="OrthoDB" id="1436450at2759"/>
<sequence>MNKYVDENAAFEDTYKIVLVGDTNVGKTHLLKRFIKNNLACSVAPTIGVEFQAKTIQLKDGKIIKVQFWDTAGQERYRSITSFHYRKALGALLVYDITKENTFNSVQKWIDEIKNQSSSDIIIMLVGNKLDLVQNNPSFRKVSKEDAKNISLEHKMFFEETSALTSNNVDQTFEKLLNVQNLQFQQLEQQYENKLCILQLKFQDQIKESQELTINTDSEIKLNEFFEFQNIKYDDIIEFLLIQKSDDQEQIAKSDLIIIETIQIDLENQKKIILQQNDQNILEINISLLLNSNQKAEEAPEPEHQKNQNRQENSKQSSQNSLQKKINNDQSSILPKIKAEYSHLIQNSILDQSKQIYGYGISHYQSASSLQHSIQYVSFPKEKRFAVKTDQLNTGNDSVVCLPSIFDNSQKQKNKKILFGLKKKKKKEKDLLQVMVINLYYQTMYQKTLNKILLLVNMMKIKQNKTKIKKTKGQHLEQAVNVIKKFTFQDLNRQILKMLRIYQDLINILKQLYSGKINILVFLQQGNSN</sequence>
<feature type="compositionally biased region" description="Basic and acidic residues" evidence="5">
    <location>
        <begin position="295"/>
        <end position="306"/>
    </location>
</feature>
<dbReference type="GeneID" id="14910569"/>
<dbReference type="EMBL" id="GL983136">
    <property type="protein sequence ID" value="EGR34378.1"/>
    <property type="molecule type" value="Genomic_DNA"/>
</dbReference>
<reference evidence="6 7" key="1">
    <citation type="submission" date="2011-07" db="EMBL/GenBank/DDBJ databases">
        <authorList>
            <person name="Coyne R."/>
            <person name="Brami D."/>
            <person name="Johnson J."/>
            <person name="Hostetler J."/>
            <person name="Hannick L."/>
            <person name="Clark T."/>
            <person name="Cassidy-Hanley D."/>
            <person name="Inman J."/>
        </authorList>
    </citation>
    <scope>NUCLEOTIDE SEQUENCE [LARGE SCALE GENOMIC DNA]</scope>
    <source>
        <strain evidence="6 7">G5</strain>
    </source>
</reference>
<accession>G0QK80</accession>
<dbReference type="InterPro" id="IPR005225">
    <property type="entry name" value="Small_GTP-bd"/>
</dbReference>
<organism evidence="6 7">
    <name type="scientific">Ichthyophthirius multifiliis</name>
    <name type="common">White spot disease agent</name>
    <name type="synonym">Ich</name>
    <dbReference type="NCBI Taxonomy" id="5932"/>
    <lineage>
        <taxon>Eukaryota</taxon>
        <taxon>Sar</taxon>
        <taxon>Alveolata</taxon>
        <taxon>Ciliophora</taxon>
        <taxon>Intramacronucleata</taxon>
        <taxon>Oligohymenophorea</taxon>
        <taxon>Hymenostomatida</taxon>
        <taxon>Ophryoglenina</taxon>
        <taxon>Ichthyophthirius</taxon>
    </lineage>
</organism>
<dbReference type="Gene3D" id="3.40.50.300">
    <property type="entry name" value="P-loop containing nucleotide triphosphate hydrolases"/>
    <property type="match status" value="1"/>
</dbReference>
<evidence type="ECO:0000256" key="3">
    <source>
        <dbReference type="ARBA" id="ARBA00023134"/>
    </source>
</evidence>
<dbReference type="Pfam" id="PF00071">
    <property type="entry name" value="Ras"/>
    <property type="match status" value="1"/>
</dbReference>
<keyword evidence="7" id="KW-1185">Reference proteome</keyword>
<dbReference type="PANTHER" id="PTHR47979">
    <property type="entry name" value="DRAB11-RELATED"/>
    <property type="match status" value="1"/>
</dbReference>
<dbReference type="AlphaFoldDB" id="G0QK80"/>
<evidence type="ECO:0000256" key="2">
    <source>
        <dbReference type="ARBA" id="ARBA00022741"/>
    </source>
</evidence>
<dbReference type="STRING" id="857967.G0QK80"/>
<gene>
    <name evidence="6" type="ORF">IMG5_014070</name>
</gene>
<keyword evidence="2" id="KW-0547">Nucleotide-binding</keyword>
<dbReference type="InterPro" id="IPR027417">
    <property type="entry name" value="P-loop_NTPase"/>
</dbReference>
<comment type="similarity">
    <text evidence="1">Belongs to the small GTPase superfamily. Rab family.</text>
</comment>
<dbReference type="SMART" id="SM00173">
    <property type="entry name" value="RAS"/>
    <property type="match status" value="1"/>
</dbReference>
<evidence type="ECO:0000313" key="6">
    <source>
        <dbReference type="EMBL" id="EGR34378.1"/>
    </source>
</evidence>
<feature type="region of interest" description="Disordered" evidence="5">
    <location>
        <begin position="295"/>
        <end position="324"/>
    </location>
</feature>